<dbReference type="PRINTS" id="PR00767">
    <property type="entry name" value="DBMONOXGNASE"/>
</dbReference>
<dbReference type="InterPro" id="IPR036939">
    <property type="entry name" value="Cu2_ascorb_mOase_N_sf"/>
</dbReference>
<comment type="cofactor">
    <cofactor evidence="1">
        <name>Cu(2+)</name>
        <dbReference type="ChEBI" id="CHEBI:29036"/>
    </cofactor>
</comment>
<evidence type="ECO:0000256" key="2">
    <source>
        <dbReference type="ARBA" id="ARBA00004370"/>
    </source>
</evidence>
<dbReference type="Proteomes" id="UP000663856">
    <property type="component" value="Unassembled WGS sequence"/>
</dbReference>
<dbReference type="GO" id="GO:0042420">
    <property type="term" value="P:dopamine catabolic process"/>
    <property type="evidence" value="ECO:0007669"/>
    <property type="project" value="TreeGrafter"/>
</dbReference>
<sequence>MLRFLIYINICLLFGFVHGQEKNLLYMVSLSEPLESTLEWDYNKNDDTELIFRWNITLKNGDSGLLAFSNRDLDTKNLDVIIFGKNDRLYNGYTDDKSFLFIPRNRVELKYSIERKESFENGKKHKITIQFKRPLDTCDEKQRNYIIDRGTTHLLTGSLSRKDFQKIYLRHHRVKVDVDRMSLTLQHVQLLKSQVVFPPVSDDAPYLDYLNQDILIPDEETTYWCTRFELSSFIMERPHHIIRFDGVISPQSQGIVHHMELFHCDVDPEMQIPAYNGRCTSEQKPMGLIPCRRVIGAWAYGATNFFYPEEAGGILGGPKASRFLVLEVHFNNPYLKKGIIDQSGIRLYYTPTLRKYDAGIMEVGLEYNPKNSIPPDSSAFRISGYCKGECTQVGLPSNGIFVFASQLHTHLTGIETFTRIIKPNGRIVTLNLDRHYSPHFQEIRLLPKPIKIERGDTILHTCIYNTEIRTSMTFGGYGINDEMCVNYMHYYPRSSLELCKTSISDDALDEFFKATKKYFHAKTSIDKAIYENYASIHWTSTISSLLQDYYEEASIHLSCNGSDGNYLSNYDSQNDYFPLEPEQRDVPLDTVLCK</sequence>
<protein>
    <recommendedName>
        <fullName evidence="18">Dopamine beta-hydroxylase</fullName>
    </recommendedName>
</protein>
<dbReference type="InterPro" id="IPR000323">
    <property type="entry name" value="Cu2_ascorb_mOase_N"/>
</dbReference>
<evidence type="ECO:0000256" key="9">
    <source>
        <dbReference type="ARBA" id="ARBA00023033"/>
    </source>
</evidence>
<evidence type="ECO:0000256" key="5">
    <source>
        <dbReference type="ARBA" id="ARBA00022723"/>
    </source>
</evidence>
<keyword evidence="11" id="KW-1015">Disulfide bond</keyword>
<evidence type="ECO:0000259" key="14">
    <source>
        <dbReference type="Pfam" id="PF01082"/>
    </source>
</evidence>
<keyword evidence="9" id="KW-0503">Monooxygenase</keyword>
<dbReference type="GO" id="GO:0005615">
    <property type="term" value="C:extracellular space"/>
    <property type="evidence" value="ECO:0007669"/>
    <property type="project" value="TreeGrafter"/>
</dbReference>
<dbReference type="PANTHER" id="PTHR10157:SF29">
    <property type="entry name" value="DOPAMINE BETA-HYDROXYLASE"/>
    <property type="match status" value="1"/>
</dbReference>
<dbReference type="GO" id="GO:0042421">
    <property type="term" value="P:norepinephrine biosynthetic process"/>
    <property type="evidence" value="ECO:0007669"/>
    <property type="project" value="TreeGrafter"/>
</dbReference>
<evidence type="ECO:0000256" key="3">
    <source>
        <dbReference type="ARBA" id="ARBA00010676"/>
    </source>
</evidence>
<gene>
    <name evidence="16" type="ORF">WKI299_LOCUS32875</name>
</gene>
<proteinExistence type="inferred from homology"/>
<evidence type="ECO:0000256" key="6">
    <source>
        <dbReference type="ARBA" id="ARBA00022989"/>
    </source>
</evidence>
<dbReference type="InterPro" id="IPR000945">
    <property type="entry name" value="DBH-like"/>
</dbReference>
<evidence type="ECO:0000256" key="1">
    <source>
        <dbReference type="ARBA" id="ARBA00001973"/>
    </source>
</evidence>
<evidence type="ECO:0000256" key="12">
    <source>
        <dbReference type="ARBA" id="ARBA00023180"/>
    </source>
</evidence>
<keyword evidence="5" id="KW-0479">Metal-binding</keyword>
<dbReference type="Pfam" id="PF03712">
    <property type="entry name" value="Cu2_monoox_C"/>
    <property type="match status" value="1"/>
</dbReference>
<evidence type="ECO:0000256" key="10">
    <source>
        <dbReference type="ARBA" id="ARBA00023136"/>
    </source>
</evidence>
<dbReference type="InterPro" id="IPR014784">
    <property type="entry name" value="Cu2_ascorb_mOase-like_C"/>
</dbReference>
<keyword evidence="4" id="KW-0812">Transmembrane</keyword>
<evidence type="ECO:0000313" key="17">
    <source>
        <dbReference type="Proteomes" id="UP000663856"/>
    </source>
</evidence>
<dbReference type="InterPro" id="IPR024548">
    <property type="entry name" value="Cu2_monoox_C"/>
</dbReference>
<comment type="caution">
    <text evidence="16">The sequence shown here is derived from an EMBL/GenBank/DDBJ whole genome shotgun (WGS) entry which is preliminary data.</text>
</comment>
<evidence type="ECO:0000256" key="8">
    <source>
        <dbReference type="ARBA" id="ARBA00023008"/>
    </source>
</evidence>
<dbReference type="PANTHER" id="PTHR10157">
    <property type="entry name" value="DOPAMINE BETA HYDROXYLASE RELATED"/>
    <property type="match status" value="1"/>
</dbReference>
<keyword evidence="12" id="KW-0325">Glycoprotein</keyword>
<feature type="signal peptide" evidence="13">
    <location>
        <begin position="1"/>
        <end position="19"/>
    </location>
</feature>
<dbReference type="PROSITE" id="PS00084">
    <property type="entry name" value="CU2_MONOOXYGENASE_1"/>
    <property type="match status" value="1"/>
</dbReference>
<evidence type="ECO:0008006" key="18">
    <source>
        <dbReference type="Google" id="ProtNLM"/>
    </source>
</evidence>
<comment type="subcellular location">
    <subcellularLocation>
        <location evidence="2">Membrane</location>
    </subcellularLocation>
</comment>
<name>A0A816YUX7_9BILA</name>
<dbReference type="EMBL" id="CAJNRF010015261">
    <property type="protein sequence ID" value="CAF2169665.1"/>
    <property type="molecule type" value="Genomic_DNA"/>
</dbReference>
<organism evidence="16 17">
    <name type="scientific">Rotaria magnacalcarata</name>
    <dbReference type="NCBI Taxonomy" id="392030"/>
    <lineage>
        <taxon>Eukaryota</taxon>
        <taxon>Metazoa</taxon>
        <taxon>Spiralia</taxon>
        <taxon>Gnathifera</taxon>
        <taxon>Rotifera</taxon>
        <taxon>Eurotatoria</taxon>
        <taxon>Bdelloidea</taxon>
        <taxon>Philodinida</taxon>
        <taxon>Philodinidae</taxon>
        <taxon>Rotaria</taxon>
    </lineage>
</organism>
<comment type="similarity">
    <text evidence="3">Belongs to the copper type II ascorbate-dependent monooxygenase family.</text>
</comment>
<dbReference type="SUPFAM" id="SSF49742">
    <property type="entry name" value="PHM/PNGase F"/>
    <property type="match status" value="2"/>
</dbReference>
<dbReference type="GO" id="GO:0030667">
    <property type="term" value="C:secretory granule membrane"/>
    <property type="evidence" value="ECO:0007669"/>
    <property type="project" value="TreeGrafter"/>
</dbReference>
<keyword evidence="10" id="KW-0472">Membrane</keyword>
<dbReference type="AlphaFoldDB" id="A0A816YUX7"/>
<feature type="domain" description="Copper type II ascorbate-dependent monooxygenase C-terminal" evidence="15">
    <location>
        <begin position="356"/>
        <end position="511"/>
    </location>
</feature>
<dbReference type="InterPro" id="IPR020611">
    <property type="entry name" value="Cu2_ascorb_mOase_CS-1"/>
</dbReference>
<dbReference type="GO" id="GO:0005507">
    <property type="term" value="F:copper ion binding"/>
    <property type="evidence" value="ECO:0007669"/>
    <property type="project" value="InterPro"/>
</dbReference>
<dbReference type="Gene3D" id="2.60.120.310">
    <property type="entry name" value="Copper type II, ascorbate-dependent monooxygenase, N-terminal domain"/>
    <property type="match status" value="1"/>
</dbReference>
<dbReference type="GO" id="GO:0006589">
    <property type="term" value="P:octopamine biosynthetic process"/>
    <property type="evidence" value="ECO:0007669"/>
    <property type="project" value="TreeGrafter"/>
</dbReference>
<keyword evidence="7" id="KW-0560">Oxidoreductase</keyword>
<evidence type="ECO:0000256" key="7">
    <source>
        <dbReference type="ARBA" id="ARBA00023002"/>
    </source>
</evidence>
<accession>A0A816YUX7</accession>
<dbReference type="Pfam" id="PF01082">
    <property type="entry name" value="Cu2_monooxygen"/>
    <property type="match status" value="1"/>
</dbReference>
<dbReference type="Gene3D" id="2.60.120.230">
    <property type="match status" value="1"/>
</dbReference>
<evidence type="ECO:0000313" key="16">
    <source>
        <dbReference type="EMBL" id="CAF2169665.1"/>
    </source>
</evidence>
<evidence type="ECO:0000259" key="15">
    <source>
        <dbReference type="Pfam" id="PF03712"/>
    </source>
</evidence>
<keyword evidence="13" id="KW-0732">Signal</keyword>
<evidence type="ECO:0000256" key="13">
    <source>
        <dbReference type="SAM" id="SignalP"/>
    </source>
</evidence>
<feature type="domain" description="Copper type II ascorbate-dependent monooxygenase N-terminal" evidence="14">
    <location>
        <begin position="208"/>
        <end position="336"/>
    </location>
</feature>
<dbReference type="GO" id="GO:0004500">
    <property type="term" value="F:dopamine beta-monooxygenase activity"/>
    <property type="evidence" value="ECO:0007669"/>
    <property type="project" value="InterPro"/>
</dbReference>
<keyword evidence="8" id="KW-0186">Copper</keyword>
<evidence type="ECO:0000256" key="11">
    <source>
        <dbReference type="ARBA" id="ARBA00023157"/>
    </source>
</evidence>
<evidence type="ECO:0000256" key="4">
    <source>
        <dbReference type="ARBA" id="ARBA00022692"/>
    </source>
</evidence>
<reference evidence="16" key="1">
    <citation type="submission" date="2021-02" db="EMBL/GenBank/DDBJ databases">
        <authorList>
            <person name="Nowell W R."/>
        </authorList>
    </citation>
    <scope>NUCLEOTIDE SEQUENCE</scope>
</reference>
<feature type="chain" id="PRO_5032427009" description="Dopamine beta-hydroxylase" evidence="13">
    <location>
        <begin position="20"/>
        <end position="594"/>
    </location>
</feature>
<dbReference type="FunFam" id="2.60.120.230:FF:000001">
    <property type="entry name" value="Monooxygenase, DBH-like 1"/>
    <property type="match status" value="1"/>
</dbReference>
<keyword evidence="6" id="KW-1133">Transmembrane helix</keyword>
<dbReference type="InterPro" id="IPR008977">
    <property type="entry name" value="PHM/PNGase_F_dom_sf"/>
</dbReference>
<dbReference type="InterPro" id="IPR028460">
    <property type="entry name" value="Tbh/DBH"/>
</dbReference>